<evidence type="ECO:0000259" key="3">
    <source>
        <dbReference type="Pfam" id="PF08161"/>
    </source>
</evidence>
<gene>
    <name evidence="4" type="primary">RRP12</name>
    <name evidence="4" type="ORF">NPIL_455331</name>
</gene>
<dbReference type="PANTHER" id="PTHR48287">
    <property type="entry name" value="ARM REPEAT SUPERFAMILY PROTEIN"/>
    <property type="match status" value="1"/>
</dbReference>
<feature type="compositionally biased region" description="Basic and acidic residues" evidence="2">
    <location>
        <begin position="603"/>
        <end position="621"/>
    </location>
</feature>
<dbReference type="InterPro" id="IPR011989">
    <property type="entry name" value="ARM-like"/>
</dbReference>
<reference evidence="4" key="1">
    <citation type="submission" date="2020-08" db="EMBL/GenBank/DDBJ databases">
        <title>Multicomponent nature underlies the extraordinary mechanical properties of spider dragline silk.</title>
        <authorList>
            <person name="Kono N."/>
            <person name="Nakamura H."/>
            <person name="Mori M."/>
            <person name="Yoshida Y."/>
            <person name="Ohtoshi R."/>
            <person name="Malay A.D."/>
            <person name="Moran D.A.P."/>
            <person name="Tomita M."/>
            <person name="Numata K."/>
            <person name="Arakawa K."/>
        </authorList>
    </citation>
    <scope>NUCLEOTIDE SEQUENCE</scope>
</reference>
<dbReference type="Pfam" id="PF08161">
    <property type="entry name" value="RRP12_HEAT"/>
    <property type="match status" value="1"/>
</dbReference>
<dbReference type="InterPro" id="IPR052087">
    <property type="entry name" value="RRP12"/>
</dbReference>
<dbReference type="InterPro" id="IPR016024">
    <property type="entry name" value="ARM-type_fold"/>
</dbReference>
<dbReference type="EMBL" id="BMAW01093261">
    <property type="protein sequence ID" value="GFS59549.1"/>
    <property type="molecule type" value="Genomic_DNA"/>
</dbReference>
<dbReference type="Gene3D" id="1.25.10.10">
    <property type="entry name" value="Leucine-rich Repeat Variant"/>
    <property type="match status" value="1"/>
</dbReference>
<evidence type="ECO:0000313" key="4">
    <source>
        <dbReference type="EMBL" id="GFS59549.1"/>
    </source>
</evidence>
<proteinExistence type="inferred from homology"/>
<feature type="domain" description="RRP12 HEAT" evidence="3">
    <location>
        <begin position="1"/>
        <end position="152"/>
    </location>
</feature>
<sequence length="739" mass="84685">MGPRTVLEAIPLQADGEKPDFTRSWMLPLLRDHVKRTELKFFFEYFLKLAIKMRSKVLALAQEKRSVESKLFEVACSQIWSLLPGFCLEPTDLLDCFKDYARTLGEVLKTDPSLRLTILSSLRRLITREENKEELAKYAKNYLPILFNLYLTEPQNKSEDQIRLPVYETCKLYLFITDKQLVTSFFEKAIERVRSAESGIFMQHASIDLCKAMVSCINEDQLQELYELSKSLLQDSNRTTKKKAYSVIREICSSESESCKDFVKANIENLRLLLSETVYGLTPATRALRLNCLEHIVSQSTENVKSSVLDIIPEAVLCTKENSVKARLAAFNLLVAIGHALLRYSPNSREGVKEYITCLLAGLAGSTHLVSATILSIGRVMYEFKDQLDSEIINIVINMMCECVKAQSREIATSALSFFKILFATVDTNALAQHVQTMVVSLTSIAEDSQRPLRFKTKEIFTRLVRKYGYEMISKMMPENYQKQLTNIRKVEARKQRRKNMNNEDSDTEIYTSKKKNDDFDDILADSDDDLLDDEVPERVQKSHRKKIQAPCLEENAENDIVDFLDPAVNKRLLTVKAKNKSRPKKQNDFLISEDGRLIIEDEDEKSKSENKEKKDEKSDILCELGASSKKNKRKYEDSDDEVDKDSISIVHKGIHRTLEPKAKRRWPGAEYKAKKAGGDVKKGKFEPYAYVPFNKQALNKRKQVKVKGQFKSFMKAAKKGAVVGMKRKAREAKRKKNH</sequence>
<feature type="region of interest" description="Disordered" evidence="2">
    <location>
        <begin position="493"/>
        <end position="512"/>
    </location>
</feature>
<name>A0A8X6MK95_NEPPI</name>
<keyword evidence="5" id="KW-1185">Reference proteome</keyword>
<dbReference type="SUPFAM" id="SSF48371">
    <property type="entry name" value="ARM repeat"/>
    <property type="match status" value="1"/>
</dbReference>
<dbReference type="PANTHER" id="PTHR48287:SF1">
    <property type="entry name" value="ARM REPEAT SUPERFAMILY PROTEIN"/>
    <property type="match status" value="1"/>
</dbReference>
<dbReference type="OrthoDB" id="2192888at2759"/>
<dbReference type="AlphaFoldDB" id="A0A8X6MK95"/>
<dbReference type="InterPro" id="IPR012978">
    <property type="entry name" value="HEAT_RRP12"/>
</dbReference>
<evidence type="ECO:0000313" key="5">
    <source>
        <dbReference type="Proteomes" id="UP000887013"/>
    </source>
</evidence>
<feature type="region of interest" description="Disordered" evidence="2">
    <location>
        <begin position="603"/>
        <end position="678"/>
    </location>
</feature>
<dbReference type="GO" id="GO:0005634">
    <property type="term" value="C:nucleus"/>
    <property type="evidence" value="ECO:0007669"/>
    <property type="project" value="UniProtKB-SubCell"/>
</dbReference>
<evidence type="ECO:0000256" key="2">
    <source>
        <dbReference type="SAM" id="MobiDB-lite"/>
    </source>
</evidence>
<accession>A0A8X6MK95</accession>
<protein>
    <submittedName>
        <fullName evidence="4">RRP12-like protein</fullName>
    </submittedName>
</protein>
<comment type="caution">
    <text evidence="4">The sequence shown here is derived from an EMBL/GenBank/DDBJ whole genome shotgun (WGS) entry which is preliminary data.</text>
</comment>
<comment type="similarity">
    <text evidence="1">Belongs to the RRP12 family.</text>
</comment>
<dbReference type="Proteomes" id="UP000887013">
    <property type="component" value="Unassembled WGS sequence"/>
</dbReference>
<organism evidence="4 5">
    <name type="scientific">Nephila pilipes</name>
    <name type="common">Giant wood spider</name>
    <name type="synonym">Nephila maculata</name>
    <dbReference type="NCBI Taxonomy" id="299642"/>
    <lineage>
        <taxon>Eukaryota</taxon>
        <taxon>Metazoa</taxon>
        <taxon>Ecdysozoa</taxon>
        <taxon>Arthropoda</taxon>
        <taxon>Chelicerata</taxon>
        <taxon>Arachnida</taxon>
        <taxon>Araneae</taxon>
        <taxon>Araneomorphae</taxon>
        <taxon>Entelegynae</taxon>
        <taxon>Araneoidea</taxon>
        <taxon>Nephilidae</taxon>
        <taxon>Nephila</taxon>
    </lineage>
</organism>
<evidence type="ECO:0000256" key="1">
    <source>
        <dbReference type="ARBA" id="ARBA00007690"/>
    </source>
</evidence>